<dbReference type="InterPro" id="IPR025248">
    <property type="entry name" value="DUF4007"/>
</dbReference>
<feature type="domain" description="DUF4007" evidence="1">
    <location>
        <begin position="10"/>
        <end position="297"/>
    </location>
</feature>
<gene>
    <name evidence="2" type="ORF">HELGO_WM8041</name>
</gene>
<protein>
    <recommendedName>
        <fullName evidence="1">DUF4007 domain-containing protein</fullName>
    </recommendedName>
</protein>
<organism evidence="2">
    <name type="scientific">uncultured Thiotrichaceae bacterium</name>
    <dbReference type="NCBI Taxonomy" id="298394"/>
    <lineage>
        <taxon>Bacteria</taxon>
        <taxon>Pseudomonadati</taxon>
        <taxon>Pseudomonadota</taxon>
        <taxon>Gammaproteobacteria</taxon>
        <taxon>Thiotrichales</taxon>
        <taxon>Thiotrichaceae</taxon>
        <taxon>environmental samples</taxon>
    </lineage>
</organism>
<name>A0A6S6UAK8_9GAMM</name>
<sequence>MIFSEKKVAFGRHETFQLRYSWLTKGFLELKKNPKIFSSDDATVKLGVGKNMVNSIRYWLQAAQIVTLEKGEYKITPLGESIFGDKGFDTYLEDEATIWLVHWLLTSNPAMATSWYWYFNYFHKPEFTNKDVVDSLHSFAKQHIVSKFTLATLKKDVDIILRMYSHSKVNTKQSIEDSLDSPLSLLNLVSHLPDIKSYYSFPEERNKIPLGVIGFAVMSVFEEIKSDSIPIENLMYMKGKHPALGAIFRMTESSLLAKLELLARYIPNTLEMREDAGIHQLHRLEKRKPIEYLKKHYNDEQLKVAA</sequence>
<reference evidence="2" key="1">
    <citation type="submission" date="2020-01" db="EMBL/GenBank/DDBJ databases">
        <authorList>
            <person name="Meier V. D."/>
            <person name="Meier V D."/>
        </authorList>
    </citation>
    <scope>NUCLEOTIDE SEQUENCE</scope>
    <source>
        <strain evidence="2">HLG_WM_MAG_07</strain>
    </source>
</reference>
<evidence type="ECO:0000259" key="1">
    <source>
        <dbReference type="Pfam" id="PF13182"/>
    </source>
</evidence>
<accession>A0A6S6UAK8</accession>
<evidence type="ECO:0000313" key="2">
    <source>
        <dbReference type="EMBL" id="CAA6825823.1"/>
    </source>
</evidence>
<dbReference type="AlphaFoldDB" id="A0A6S6UAK8"/>
<proteinExistence type="predicted"/>
<dbReference type="EMBL" id="CACVAY010000129">
    <property type="protein sequence ID" value="CAA6825823.1"/>
    <property type="molecule type" value="Genomic_DNA"/>
</dbReference>
<dbReference type="Pfam" id="PF13182">
    <property type="entry name" value="DUF4007"/>
    <property type="match status" value="1"/>
</dbReference>